<dbReference type="PRINTS" id="PR00080">
    <property type="entry name" value="SDRFAMILY"/>
</dbReference>
<dbReference type="PRINTS" id="PR00081">
    <property type="entry name" value="GDHRDH"/>
</dbReference>
<name>A0A9P0CXN2_9CUCU</name>
<keyword evidence="5" id="KW-0443">Lipid metabolism</keyword>
<organism evidence="8 9">
    <name type="scientific">Psylliodes chrysocephalus</name>
    <dbReference type="NCBI Taxonomy" id="3402493"/>
    <lineage>
        <taxon>Eukaryota</taxon>
        <taxon>Metazoa</taxon>
        <taxon>Ecdysozoa</taxon>
        <taxon>Arthropoda</taxon>
        <taxon>Hexapoda</taxon>
        <taxon>Insecta</taxon>
        <taxon>Pterygota</taxon>
        <taxon>Neoptera</taxon>
        <taxon>Endopterygota</taxon>
        <taxon>Coleoptera</taxon>
        <taxon>Polyphaga</taxon>
        <taxon>Cucujiformia</taxon>
        <taxon>Chrysomeloidea</taxon>
        <taxon>Chrysomelidae</taxon>
        <taxon>Galerucinae</taxon>
        <taxon>Alticini</taxon>
        <taxon>Psylliodes</taxon>
    </lineage>
</organism>
<dbReference type="PANTHER" id="PTHR43157">
    <property type="entry name" value="PHOSPHATIDYLINOSITOL-GLYCAN BIOSYNTHESIS CLASS F PROTEIN-RELATED"/>
    <property type="match status" value="1"/>
</dbReference>
<dbReference type="PROSITE" id="PS51257">
    <property type="entry name" value="PROKAR_LIPOPROTEIN"/>
    <property type="match status" value="1"/>
</dbReference>
<comment type="pathway">
    <text evidence="1">Cofactor metabolism; retinol metabolism.</text>
</comment>
<keyword evidence="3" id="KW-0521">NADP</keyword>
<reference evidence="8" key="1">
    <citation type="submission" date="2022-01" db="EMBL/GenBank/DDBJ databases">
        <authorList>
            <person name="King R."/>
        </authorList>
    </citation>
    <scope>NUCLEOTIDE SEQUENCE</scope>
</reference>
<evidence type="ECO:0000256" key="7">
    <source>
        <dbReference type="RuleBase" id="RU000363"/>
    </source>
</evidence>
<dbReference type="EMBL" id="OV651815">
    <property type="protein sequence ID" value="CAH1108150.1"/>
    <property type="molecule type" value="Genomic_DNA"/>
</dbReference>
<gene>
    <name evidence="8" type="ORF">PSYICH_LOCUS9670</name>
</gene>
<dbReference type="FunFam" id="3.40.50.720:FF:000145">
    <property type="entry name" value="Retinol dehydrogenase 12"/>
    <property type="match status" value="1"/>
</dbReference>
<keyword evidence="9" id="KW-1185">Reference proteome</keyword>
<dbReference type="OrthoDB" id="191139at2759"/>
<sequence length="329" mass="37111">MNIKSISKKIPTPVVVGSTLMGGFGLACLIKEYIGGLRYQGLDTSRAEGKVIIVTGANTGIGKETAWELARRRAKVYMACRDMQKCEAAREEIVLDTKNKYVYCRQCDLASLESIREFVKNFKFQEKRLDVLINNAGVMRTPNTKTKDGFELQLGVNHMGHFLLTNLLLDVLKDSTPSRIINVSSVAHKRGVINKEDLNSDKSYDPSSAYAQSKLANILFTNELAKKLEGTGVTANSMHPGIVDTEIIRHMGFFNSWISKIFLKPFVWPFIKNAKQGAQTIIYLALDDRVEKTTGKYFSNYEEVEVSSQAKDENTSKWLWMTSEKWTRL</sequence>
<dbReference type="SUPFAM" id="SSF51735">
    <property type="entry name" value="NAD(P)-binding Rossmann-fold domains"/>
    <property type="match status" value="1"/>
</dbReference>
<dbReference type="InterPro" id="IPR002347">
    <property type="entry name" value="SDR_fam"/>
</dbReference>
<accession>A0A9P0CXN2</accession>
<protein>
    <recommendedName>
        <fullName evidence="2">NADP-retinol dehydrogenase</fullName>
        <ecNumber evidence="2">1.1.1.300</ecNumber>
    </recommendedName>
</protein>
<dbReference type="PANTHER" id="PTHR43157:SF31">
    <property type="entry name" value="PHOSPHATIDYLINOSITOL-GLYCAN BIOSYNTHESIS CLASS F PROTEIN"/>
    <property type="match status" value="1"/>
</dbReference>
<evidence type="ECO:0000256" key="5">
    <source>
        <dbReference type="ARBA" id="ARBA00023098"/>
    </source>
</evidence>
<evidence type="ECO:0000256" key="2">
    <source>
        <dbReference type="ARBA" id="ARBA00012852"/>
    </source>
</evidence>
<evidence type="ECO:0000313" key="9">
    <source>
        <dbReference type="Proteomes" id="UP001153636"/>
    </source>
</evidence>
<proteinExistence type="inferred from homology"/>
<dbReference type="EC" id="1.1.1.300" evidence="2"/>
<dbReference type="GO" id="GO:0052650">
    <property type="term" value="F:all-trans-retinol dehydrogenase (NADP+) activity"/>
    <property type="evidence" value="ECO:0007669"/>
    <property type="project" value="UniProtKB-EC"/>
</dbReference>
<dbReference type="Pfam" id="PF00106">
    <property type="entry name" value="adh_short"/>
    <property type="match status" value="1"/>
</dbReference>
<comment type="similarity">
    <text evidence="7">Belongs to the short-chain dehydrogenases/reductases (SDR) family.</text>
</comment>
<comment type="catalytic activity">
    <reaction evidence="6">
        <text>all-trans-retinol + NADP(+) = all-trans-retinal + NADPH + H(+)</text>
        <dbReference type="Rhea" id="RHEA:25033"/>
        <dbReference type="ChEBI" id="CHEBI:15378"/>
        <dbReference type="ChEBI" id="CHEBI:17336"/>
        <dbReference type="ChEBI" id="CHEBI:17898"/>
        <dbReference type="ChEBI" id="CHEBI:57783"/>
        <dbReference type="ChEBI" id="CHEBI:58349"/>
        <dbReference type="EC" id="1.1.1.300"/>
    </reaction>
</comment>
<dbReference type="Gene3D" id="3.40.50.720">
    <property type="entry name" value="NAD(P)-binding Rossmann-like Domain"/>
    <property type="match status" value="1"/>
</dbReference>
<dbReference type="InterPro" id="IPR036291">
    <property type="entry name" value="NAD(P)-bd_dom_sf"/>
</dbReference>
<dbReference type="AlphaFoldDB" id="A0A9P0CXN2"/>
<evidence type="ECO:0000256" key="6">
    <source>
        <dbReference type="ARBA" id="ARBA00050568"/>
    </source>
</evidence>
<dbReference type="Proteomes" id="UP001153636">
    <property type="component" value="Chromosome 3"/>
</dbReference>
<evidence type="ECO:0000256" key="1">
    <source>
        <dbReference type="ARBA" id="ARBA00004891"/>
    </source>
</evidence>
<keyword evidence="4" id="KW-0560">Oxidoreductase</keyword>
<evidence type="ECO:0000313" key="8">
    <source>
        <dbReference type="EMBL" id="CAH1108150.1"/>
    </source>
</evidence>
<evidence type="ECO:0000256" key="3">
    <source>
        <dbReference type="ARBA" id="ARBA00022857"/>
    </source>
</evidence>
<evidence type="ECO:0000256" key="4">
    <source>
        <dbReference type="ARBA" id="ARBA00023002"/>
    </source>
</evidence>